<reference evidence="6 7" key="1">
    <citation type="submission" date="2024-07" db="EMBL/GenBank/DDBJ databases">
        <title>Section-level genome sequencing and comparative genomics of Aspergillus sections Usti and Cavernicolus.</title>
        <authorList>
            <consortium name="Lawrence Berkeley National Laboratory"/>
            <person name="Nybo J.L."/>
            <person name="Vesth T.C."/>
            <person name="Theobald S."/>
            <person name="Frisvad J.C."/>
            <person name="Larsen T.O."/>
            <person name="Kjaerboelling I."/>
            <person name="Rothschild-Mancinelli K."/>
            <person name="Lyhne E.K."/>
            <person name="Kogle M.E."/>
            <person name="Barry K."/>
            <person name="Clum A."/>
            <person name="Na H."/>
            <person name="Ledsgaard L."/>
            <person name="Lin J."/>
            <person name="Lipzen A."/>
            <person name="Kuo A."/>
            <person name="Riley R."/>
            <person name="Mondo S."/>
            <person name="LaButti K."/>
            <person name="Haridas S."/>
            <person name="Pangalinan J."/>
            <person name="Salamov A.A."/>
            <person name="Simmons B.A."/>
            <person name="Magnuson J.K."/>
            <person name="Chen J."/>
            <person name="Drula E."/>
            <person name="Henrissat B."/>
            <person name="Wiebenga A."/>
            <person name="Lubbers R.J."/>
            <person name="Gomes A.C."/>
            <person name="Makela M.R."/>
            <person name="Stajich J."/>
            <person name="Grigoriev I.V."/>
            <person name="Mortensen U.H."/>
            <person name="De vries R.P."/>
            <person name="Baker S.E."/>
            <person name="Andersen M.R."/>
        </authorList>
    </citation>
    <scope>NUCLEOTIDE SEQUENCE [LARGE SCALE GENOMIC DNA]</scope>
    <source>
        <strain evidence="6 7">CBS 600.67</strain>
    </source>
</reference>
<organism evidence="6 7">
    <name type="scientific">Aspergillus cavernicola</name>
    <dbReference type="NCBI Taxonomy" id="176166"/>
    <lineage>
        <taxon>Eukaryota</taxon>
        <taxon>Fungi</taxon>
        <taxon>Dikarya</taxon>
        <taxon>Ascomycota</taxon>
        <taxon>Pezizomycotina</taxon>
        <taxon>Eurotiomycetes</taxon>
        <taxon>Eurotiomycetidae</taxon>
        <taxon>Eurotiales</taxon>
        <taxon>Aspergillaceae</taxon>
        <taxon>Aspergillus</taxon>
        <taxon>Aspergillus subgen. Nidulantes</taxon>
    </lineage>
</organism>
<feature type="chain" id="PRO_5045125425" description="RRM domain-containing protein" evidence="4">
    <location>
        <begin position="24"/>
        <end position="284"/>
    </location>
</feature>
<dbReference type="PROSITE" id="PS50102">
    <property type="entry name" value="RRM"/>
    <property type="match status" value="2"/>
</dbReference>
<feature type="domain" description="RRM" evidence="5">
    <location>
        <begin position="194"/>
        <end position="281"/>
    </location>
</feature>
<comment type="caution">
    <text evidence="6">The sequence shown here is derived from an EMBL/GenBank/DDBJ whole genome shotgun (WGS) entry which is preliminary data.</text>
</comment>
<feature type="domain" description="RRM" evidence="5">
    <location>
        <begin position="84"/>
        <end position="163"/>
    </location>
</feature>
<keyword evidence="7" id="KW-1185">Reference proteome</keyword>
<dbReference type="Pfam" id="PF00076">
    <property type="entry name" value="RRM_1"/>
    <property type="match status" value="1"/>
</dbReference>
<proteinExistence type="predicted"/>
<dbReference type="InterPro" id="IPR035979">
    <property type="entry name" value="RBD_domain_sf"/>
</dbReference>
<name>A0ABR4IUS6_9EURO</name>
<evidence type="ECO:0000313" key="7">
    <source>
        <dbReference type="Proteomes" id="UP001610335"/>
    </source>
</evidence>
<dbReference type="Proteomes" id="UP001610335">
    <property type="component" value="Unassembled WGS sequence"/>
</dbReference>
<dbReference type="SMART" id="SM00360">
    <property type="entry name" value="RRM"/>
    <property type="match status" value="2"/>
</dbReference>
<gene>
    <name evidence="6" type="ORF">BDW59DRAFT_157844</name>
</gene>
<dbReference type="EMBL" id="JBFXLS010000009">
    <property type="protein sequence ID" value="KAL2831416.1"/>
    <property type="molecule type" value="Genomic_DNA"/>
</dbReference>
<dbReference type="InterPro" id="IPR012677">
    <property type="entry name" value="Nucleotide-bd_a/b_plait_sf"/>
</dbReference>
<evidence type="ECO:0000313" key="6">
    <source>
        <dbReference type="EMBL" id="KAL2831416.1"/>
    </source>
</evidence>
<evidence type="ECO:0000259" key="5">
    <source>
        <dbReference type="PROSITE" id="PS50102"/>
    </source>
</evidence>
<feature type="region of interest" description="Disordered" evidence="3">
    <location>
        <begin position="25"/>
        <end position="79"/>
    </location>
</feature>
<evidence type="ECO:0000256" key="1">
    <source>
        <dbReference type="ARBA" id="ARBA00022884"/>
    </source>
</evidence>
<feature type="compositionally biased region" description="Polar residues" evidence="3">
    <location>
        <begin position="25"/>
        <end position="41"/>
    </location>
</feature>
<accession>A0ABR4IUS6</accession>
<evidence type="ECO:0000256" key="2">
    <source>
        <dbReference type="PROSITE-ProRule" id="PRU00176"/>
    </source>
</evidence>
<dbReference type="CDD" id="cd00590">
    <property type="entry name" value="RRM_SF"/>
    <property type="match status" value="1"/>
</dbReference>
<evidence type="ECO:0000256" key="3">
    <source>
        <dbReference type="SAM" id="MobiDB-lite"/>
    </source>
</evidence>
<dbReference type="SUPFAM" id="SSF54928">
    <property type="entry name" value="RNA-binding domain, RBD"/>
    <property type="match status" value="1"/>
</dbReference>
<keyword evidence="4" id="KW-0732">Signal</keyword>
<evidence type="ECO:0000256" key="4">
    <source>
        <dbReference type="SAM" id="SignalP"/>
    </source>
</evidence>
<dbReference type="InterPro" id="IPR000504">
    <property type="entry name" value="RRM_dom"/>
</dbReference>
<keyword evidence="1 2" id="KW-0694">RNA-binding</keyword>
<sequence>MVDTSHALLTILAVNLAVNLSEAPVNSRSTGRSFESLNWRSKPTDVVSHESQPSRPSGREPQTRGGNHRATGREKPSAAIREGRRIYFGNMPYRAREHDVTTFLALANHIFTAIDISIDPFSGRNPSYCFVEFETKEQADHAMEDLNGRDFLGRPVKIKPCIPKDDRQKSDFVFDRWERKDASEHFKGYTQTGRRLRVSGLPKPSSQVYMNQKLREFFKNYHVEAISKTVCPHYAGHRAPETPHYAYVDFITAEQAEAVIWALNGTVGPWGTVLTLSKAERDWK</sequence>
<dbReference type="Gene3D" id="3.30.70.330">
    <property type="match status" value="2"/>
</dbReference>
<protein>
    <recommendedName>
        <fullName evidence="5">RRM domain-containing protein</fullName>
    </recommendedName>
</protein>
<dbReference type="PANTHER" id="PTHR21245">
    <property type="entry name" value="HETEROGENEOUS NUCLEAR RIBONUCLEOPROTEIN"/>
    <property type="match status" value="1"/>
</dbReference>
<feature type="signal peptide" evidence="4">
    <location>
        <begin position="1"/>
        <end position="23"/>
    </location>
</feature>